<protein>
    <submittedName>
        <fullName evidence="10">Outer membrane efflux protein</fullName>
    </submittedName>
</protein>
<evidence type="ECO:0000256" key="5">
    <source>
        <dbReference type="ARBA" id="ARBA00022692"/>
    </source>
</evidence>
<dbReference type="GO" id="GO:0009279">
    <property type="term" value="C:cell outer membrane"/>
    <property type="evidence" value="ECO:0007669"/>
    <property type="project" value="UniProtKB-SubCell"/>
</dbReference>
<keyword evidence="6" id="KW-0472">Membrane</keyword>
<dbReference type="GO" id="GO:0015288">
    <property type="term" value="F:porin activity"/>
    <property type="evidence" value="ECO:0007669"/>
    <property type="project" value="TreeGrafter"/>
</dbReference>
<evidence type="ECO:0000256" key="3">
    <source>
        <dbReference type="ARBA" id="ARBA00022448"/>
    </source>
</evidence>
<keyword evidence="11" id="KW-1185">Reference proteome</keyword>
<keyword evidence="5" id="KW-0812">Transmembrane</keyword>
<dbReference type="AlphaFoldDB" id="B9XF76"/>
<keyword evidence="8" id="KW-0175">Coiled coil</keyword>
<keyword evidence="9" id="KW-0732">Signal</keyword>
<sequence length="429" mass="46576" precursor="true">MRFVELTIHCLLVLASITASAEDAKPLSLKDAEAIALQKHPRITAAELRALASKQVTREARSAYYPTITGNATLAGGSGNNTRIAAGGLNNPLILDRNAEGINVNQLIYDFGRTANLTASSELRSRAEEENALATRAQIVLQVDAAYFDALQAQSVLGVANQTVATRQTLFDQINELANNKLKSGLDVSFARVSLEEGKLLLAKTENDLQGAFASLAALLGDRDQQQYHLLDTASPASLNMDQNQLVEKALQNRPDLARLRFEKEAAKKFARAEKDLHYPTINAMGSAGIIPLHDSKLNDNYAAAGINVSLPIFDGFLFSARAKEAELRAKAVEATMLDEENNIVRDVKLAALNLNYAAERVTLTGKLVESANDAFDLAQARYKVGSSSIVELSQAQLAKTEAEIAQARAKYEYQVRKSVLSYQTGEIK</sequence>
<dbReference type="OrthoDB" id="190245at2"/>
<dbReference type="InterPro" id="IPR051906">
    <property type="entry name" value="TolC-like"/>
</dbReference>
<dbReference type="Pfam" id="PF02321">
    <property type="entry name" value="OEP"/>
    <property type="match status" value="2"/>
</dbReference>
<dbReference type="InterPro" id="IPR003423">
    <property type="entry name" value="OMP_efflux"/>
</dbReference>
<keyword evidence="7" id="KW-0998">Cell outer membrane</keyword>
<organism evidence="10 11">
    <name type="scientific">Pedosphaera parvula (strain Ellin514)</name>
    <dbReference type="NCBI Taxonomy" id="320771"/>
    <lineage>
        <taxon>Bacteria</taxon>
        <taxon>Pseudomonadati</taxon>
        <taxon>Verrucomicrobiota</taxon>
        <taxon>Pedosphaerae</taxon>
        <taxon>Pedosphaerales</taxon>
        <taxon>Pedosphaeraceae</taxon>
        <taxon>Pedosphaera</taxon>
    </lineage>
</organism>
<evidence type="ECO:0000256" key="1">
    <source>
        <dbReference type="ARBA" id="ARBA00004442"/>
    </source>
</evidence>
<dbReference type="PANTHER" id="PTHR30026:SF21">
    <property type="entry name" value="SLR1270 PROTEIN"/>
    <property type="match status" value="1"/>
</dbReference>
<dbReference type="PANTHER" id="PTHR30026">
    <property type="entry name" value="OUTER MEMBRANE PROTEIN TOLC"/>
    <property type="match status" value="1"/>
</dbReference>
<proteinExistence type="inferred from homology"/>
<evidence type="ECO:0000256" key="8">
    <source>
        <dbReference type="SAM" id="Coils"/>
    </source>
</evidence>
<name>B9XF76_PEDPL</name>
<dbReference type="Proteomes" id="UP000003688">
    <property type="component" value="Unassembled WGS sequence"/>
</dbReference>
<dbReference type="STRING" id="320771.Cflav_PD4252"/>
<dbReference type="InterPro" id="IPR028351">
    <property type="entry name" value="CyaE"/>
</dbReference>
<evidence type="ECO:0000256" key="7">
    <source>
        <dbReference type="ARBA" id="ARBA00023237"/>
    </source>
</evidence>
<dbReference type="PIRSF" id="PIRSF001892">
    <property type="entry name" value="CyaE"/>
    <property type="match status" value="1"/>
</dbReference>
<dbReference type="EMBL" id="ABOX02000009">
    <property type="protein sequence ID" value="EEF61574.1"/>
    <property type="molecule type" value="Genomic_DNA"/>
</dbReference>
<reference evidence="10 11" key="1">
    <citation type="journal article" date="2011" name="J. Bacteriol.">
        <title>Genome sequence of 'Pedosphaera parvula' Ellin514, an aerobic Verrucomicrobial isolate from pasture soil.</title>
        <authorList>
            <person name="Kant R."/>
            <person name="van Passel M.W."/>
            <person name="Sangwan P."/>
            <person name="Palva A."/>
            <person name="Lucas S."/>
            <person name="Copeland A."/>
            <person name="Lapidus A."/>
            <person name="Glavina Del Rio T."/>
            <person name="Dalin E."/>
            <person name="Tice H."/>
            <person name="Bruce D."/>
            <person name="Goodwin L."/>
            <person name="Pitluck S."/>
            <person name="Chertkov O."/>
            <person name="Larimer F.W."/>
            <person name="Land M.L."/>
            <person name="Hauser L."/>
            <person name="Brettin T.S."/>
            <person name="Detter J.C."/>
            <person name="Han S."/>
            <person name="de Vos W.M."/>
            <person name="Janssen P.H."/>
            <person name="Smidt H."/>
        </authorList>
    </citation>
    <scope>NUCLEOTIDE SEQUENCE [LARGE SCALE GENOMIC DNA]</scope>
    <source>
        <strain evidence="10 11">Ellin514</strain>
    </source>
</reference>
<comment type="subcellular location">
    <subcellularLocation>
        <location evidence="1">Cell outer membrane</location>
    </subcellularLocation>
</comment>
<evidence type="ECO:0000256" key="6">
    <source>
        <dbReference type="ARBA" id="ARBA00023136"/>
    </source>
</evidence>
<dbReference type="GO" id="GO:1990281">
    <property type="term" value="C:efflux pump complex"/>
    <property type="evidence" value="ECO:0007669"/>
    <property type="project" value="TreeGrafter"/>
</dbReference>
<evidence type="ECO:0000256" key="4">
    <source>
        <dbReference type="ARBA" id="ARBA00022452"/>
    </source>
</evidence>
<evidence type="ECO:0000256" key="9">
    <source>
        <dbReference type="SAM" id="SignalP"/>
    </source>
</evidence>
<keyword evidence="3" id="KW-0813">Transport</keyword>
<evidence type="ECO:0000256" key="2">
    <source>
        <dbReference type="ARBA" id="ARBA00007613"/>
    </source>
</evidence>
<keyword evidence="4" id="KW-1134">Transmembrane beta strand</keyword>
<feature type="signal peptide" evidence="9">
    <location>
        <begin position="1"/>
        <end position="21"/>
    </location>
</feature>
<comment type="similarity">
    <text evidence="2">Belongs to the outer membrane factor (OMF) (TC 1.B.17) family.</text>
</comment>
<feature type="coiled-coil region" evidence="8">
    <location>
        <begin position="391"/>
        <end position="418"/>
    </location>
</feature>
<evidence type="ECO:0000313" key="10">
    <source>
        <dbReference type="EMBL" id="EEF61574.1"/>
    </source>
</evidence>
<evidence type="ECO:0000313" key="11">
    <source>
        <dbReference type="Proteomes" id="UP000003688"/>
    </source>
</evidence>
<gene>
    <name evidence="10" type="ORF">Cflav_PD4252</name>
</gene>
<dbReference type="GO" id="GO:0015562">
    <property type="term" value="F:efflux transmembrane transporter activity"/>
    <property type="evidence" value="ECO:0007669"/>
    <property type="project" value="InterPro"/>
</dbReference>
<feature type="chain" id="PRO_5002894346" evidence="9">
    <location>
        <begin position="22"/>
        <end position="429"/>
    </location>
</feature>
<dbReference type="SUPFAM" id="SSF56954">
    <property type="entry name" value="Outer membrane efflux proteins (OEP)"/>
    <property type="match status" value="1"/>
</dbReference>
<accession>B9XF76</accession>
<dbReference type="Gene3D" id="1.20.1600.10">
    <property type="entry name" value="Outer membrane efflux proteins (OEP)"/>
    <property type="match status" value="1"/>
</dbReference>
<dbReference type="RefSeq" id="WP_007414466.1">
    <property type="nucleotide sequence ID" value="NZ_ABOX02000009.1"/>
</dbReference>
<comment type="caution">
    <text evidence="10">The sequence shown here is derived from an EMBL/GenBank/DDBJ whole genome shotgun (WGS) entry which is preliminary data.</text>
</comment>